<evidence type="ECO:0000313" key="1">
    <source>
        <dbReference type="EMBL" id="AUM59654.1"/>
    </source>
</evidence>
<name>A0A2I6PHX7_9CAUD</name>
<dbReference type="RefSeq" id="YP_009796603.1">
    <property type="nucleotide sequence ID" value="NC_047902.1"/>
</dbReference>
<accession>A0A2I6PHX7</accession>
<proteinExistence type="predicted"/>
<keyword evidence="2" id="KW-1185">Reference proteome</keyword>
<keyword evidence="1" id="KW-0378">Hydrolase</keyword>
<dbReference type="GO" id="GO:0016787">
    <property type="term" value="F:hydrolase activity"/>
    <property type="evidence" value="ECO:0007669"/>
    <property type="project" value="UniProtKB-KW"/>
</dbReference>
<reference evidence="2" key="1">
    <citation type="submission" date="2017-11" db="EMBL/GenBank/DDBJ databases">
        <title>Genome sequence and characterization of the novel virulent phage PMBT3 infecting Pseudomonas sp.</title>
        <authorList>
            <person name="Koberg S."/>
            <person name="Brinks E."/>
            <person name="Heller K.J."/>
            <person name="Neve H."/>
            <person name="Franz C.M.A.P."/>
        </authorList>
    </citation>
    <scope>NUCLEOTIDE SEQUENCE [LARGE SCALE GENOMIC DNA]</scope>
</reference>
<dbReference type="EMBL" id="MG596799">
    <property type="protein sequence ID" value="AUM59654.1"/>
    <property type="molecule type" value="Genomic_DNA"/>
</dbReference>
<organism evidence="1 2">
    <name type="scientific">Pseudomonas phage PMBT3</name>
    <dbReference type="NCBI Taxonomy" id="2059856"/>
    <lineage>
        <taxon>Viruses</taxon>
        <taxon>Duplodnaviria</taxon>
        <taxon>Heunggongvirae</taxon>
        <taxon>Uroviricota</taxon>
        <taxon>Caudoviricetes</taxon>
        <taxon>Maxrubnervirus</taxon>
        <taxon>Maxrubnervirus PMBT3</taxon>
    </lineage>
</organism>
<sequence length="208" mass="22507">MNELTQGFTSANSALALVKHICPDLTPEDQQAIVDKPFHVMVDELAKPGQTMKDELKFTGFLQLLQICGAVINRGNELDNVKKRIVYNKDLPLEPAFNLPSSQGLGMAYDALDADKMHMLHMAVGLAGEAAEMLQQVVSYVLGAQLDGENVREEGGDAAFYIVGLLNGIQTDLDETLTANKAKLLGKRYKNGYSDAAAQARADKAPGQ</sequence>
<dbReference type="Gene3D" id="1.10.287.1080">
    <property type="entry name" value="MazG-like"/>
    <property type="match status" value="1"/>
</dbReference>
<dbReference type="SUPFAM" id="SSF101386">
    <property type="entry name" value="all-alpha NTP pyrophosphatases"/>
    <property type="match status" value="1"/>
</dbReference>
<dbReference type="KEGG" id="vg:54986993"/>
<evidence type="ECO:0000313" key="2">
    <source>
        <dbReference type="Proteomes" id="UP000240704"/>
    </source>
</evidence>
<dbReference type="Proteomes" id="UP000240704">
    <property type="component" value="Segment"/>
</dbReference>
<dbReference type="GeneID" id="54986993"/>
<protein>
    <submittedName>
        <fullName evidence="1">Nucleotide pyrophosphohydrolase</fullName>
    </submittedName>
</protein>